<proteinExistence type="predicted"/>
<dbReference type="EMBL" id="CP006644">
    <property type="protein sequence ID" value="AHE52414.1"/>
    <property type="molecule type" value="Genomic_DNA"/>
</dbReference>
<dbReference type="PATRIC" id="fig|1123269.5.peg.643"/>
<accession>W0A385</accession>
<gene>
    <name evidence="1" type="ORF">NX02_03300</name>
</gene>
<reference evidence="1 2" key="1">
    <citation type="submission" date="2013-07" db="EMBL/GenBank/DDBJ databases">
        <title>Completed genome of Sphingomonas sanxanigenens NX02.</title>
        <authorList>
            <person name="Ma T."/>
            <person name="Huang H."/>
            <person name="Wu M."/>
            <person name="Li X."/>
            <person name="Li G."/>
        </authorList>
    </citation>
    <scope>NUCLEOTIDE SEQUENCE [LARGE SCALE GENOMIC DNA]</scope>
    <source>
        <strain evidence="1 2">NX02</strain>
    </source>
</reference>
<dbReference type="KEGG" id="ssan:NX02_03300"/>
<dbReference type="STRING" id="1123269.NX02_03300"/>
<keyword evidence="2" id="KW-1185">Reference proteome</keyword>
<name>W0A385_9SPHN</name>
<dbReference type="HOGENOM" id="CLU_206639_0_0_5"/>
<dbReference type="AlphaFoldDB" id="W0A385"/>
<evidence type="ECO:0000313" key="2">
    <source>
        <dbReference type="Proteomes" id="UP000018851"/>
    </source>
</evidence>
<dbReference type="Proteomes" id="UP000018851">
    <property type="component" value="Chromosome"/>
</dbReference>
<protein>
    <submittedName>
        <fullName evidence="1">Uncharacterized protein</fullName>
    </submittedName>
</protein>
<evidence type="ECO:0000313" key="1">
    <source>
        <dbReference type="EMBL" id="AHE52414.1"/>
    </source>
</evidence>
<dbReference type="RefSeq" id="WP_025290727.1">
    <property type="nucleotide sequence ID" value="NZ_CP006644.1"/>
</dbReference>
<sequence length="62" mass="6376">MSKVYDEVGTVTASEGHVLVSGPNGVAVTLTADAASAMAEQLREAARMAREQLPGNEGFRAG</sequence>
<dbReference type="OrthoDB" id="7579791at2"/>
<organism evidence="1 2">
    <name type="scientific">Sphingomonas sanxanigenens DSM 19645 = NX02</name>
    <dbReference type="NCBI Taxonomy" id="1123269"/>
    <lineage>
        <taxon>Bacteria</taxon>
        <taxon>Pseudomonadati</taxon>
        <taxon>Pseudomonadota</taxon>
        <taxon>Alphaproteobacteria</taxon>
        <taxon>Sphingomonadales</taxon>
        <taxon>Sphingomonadaceae</taxon>
        <taxon>Sphingomonas</taxon>
    </lineage>
</organism>